<dbReference type="InterPro" id="IPR012677">
    <property type="entry name" value="Nucleotide-bd_a/b_plait_sf"/>
</dbReference>
<feature type="compositionally biased region" description="Polar residues" evidence="5">
    <location>
        <begin position="176"/>
        <end position="185"/>
    </location>
</feature>
<dbReference type="RefSeq" id="XP_018325116.1">
    <property type="nucleotide sequence ID" value="XM_018469614.2"/>
</dbReference>
<evidence type="ECO:0000259" key="6">
    <source>
        <dbReference type="PROSITE" id="PS50102"/>
    </source>
</evidence>
<name>A0A1W4WMF3_AGRPL</name>
<accession>A0A1W4WMF3</accession>
<proteinExistence type="predicted"/>
<dbReference type="SUPFAM" id="SSF54928">
    <property type="entry name" value="RNA-binding domain, RBD"/>
    <property type="match status" value="1"/>
</dbReference>
<dbReference type="KEGG" id="apln:108736978"/>
<dbReference type="FunCoup" id="A0A1W4WMF3">
    <property type="interactions" value="1677"/>
</dbReference>
<keyword evidence="2 4" id="KW-0694">RNA-binding</keyword>
<evidence type="ECO:0000313" key="8">
    <source>
        <dbReference type="RefSeq" id="XP_018325116.1"/>
    </source>
</evidence>
<evidence type="ECO:0000256" key="3">
    <source>
        <dbReference type="ARBA" id="ARBA00030780"/>
    </source>
</evidence>
<dbReference type="STRING" id="224129.A0A1W4WMF3"/>
<dbReference type="CDD" id="cd12355">
    <property type="entry name" value="RRM_RBM18"/>
    <property type="match status" value="1"/>
</dbReference>
<evidence type="ECO:0000256" key="4">
    <source>
        <dbReference type="PROSITE-ProRule" id="PRU00176"/>
    </source>
</evidence>
<dbReference type="GO" id="GO:0003723">
    <property type="term" value="F:RNA binding"/>
    <property type="evidence" value="ECO:0007669"/>
    <property type="project" value="UniProtKB-UniRule"/>
</dbReference>
<dbReference type="PANTHER" id="PTHR21245">
    <property type="entry name" value="HETEROGENEOUS NUCLEAR RIBONUCLEOPROTEIN"/>
    <property type="match status" value="1"/>
</dbReference>
<dbReference type="InterPro" id="IPR000504">
    <property type="entry name" value="RRM_dom"/>
</dbReference>
<dbReference type="PROSITE" id="PS50102">
    <property type="entry name" value="RRM"/>
    <property type="match status" value="1"/>
</dbReference>
<dbReference type="InParanoid" id="A0A1W4WMF3"/>
<dbReference type="OrthoDB" id="6730379at2759"/>
<dbReference type="Pfam" id="PF00076">
    <property type="entry name" value="RRM_1"/>
    <property type="match status" value="1"/>
</dbReference>
<dbReference type="Proteomes" id="UP000192223">
    <property type="component" value="Unplaced"/>
</dbReference>
<dbReference type="Gene3D" id="3.30.70.330">
    <property type="match status" value="1"/>
</dbReference>
<evidence type="ECO:0000313" key="7">
    <source>
        <dbReference type="Proteomes" id="UP000192223"/>
    </source>
</evidence>
<reference evidence="8" key="1">
    <citation type="submission" date="2025-08" db="UniProtKB">
        <authorList>
            <consortium name="RefSeq"/>
        </authorList>
    </citation>
    <scope>IDENTIFICATION</scope>
    <source>
        <tissue evidence="8">Entire body</tissue>
    </source>
</reference>
<dbReference type="InterPro" id="IPR039157">
    <property type="entry name" value="RBM18_RRM"/>
</dbReference>
<dbReference type="SMART" id="SM00360">
    <property type="entry name" value="RRM"/>
    <property type="match status" value="1"/>
</dbReference>
<dbReference type="GeneID" id="108736978"/>
<sequence length="207" mass="23731">MRDGCVMATEKSLVEPFDEKRLWLGNLDSRITEYQLIKMLQKYGTIEKFDLLFHRSGPLTGLPRGYAFVTFLNKEDAVKAKSGLNNKLLGTKCISVMWAHSLSKDEPEVKLKPDVKLPVLAMAKQENKIDRESQIQAIEAKLKIMQHKAKDELEINKTVATEPPVISLYQKKQESHSSNPSTSTKLVLKKYNEKRNQFPYTKPKPKR</sequence>
<feature type="domain" description="RRM" evidence="6">
    <location>
        <begin position="20"/>
        <end position="101"/>
    </location>
</feature>
<evidence type="ECO:0000256" key="1">
    <source>
        <dbReference type="ARBA" id="ARBA00021141"/>
    </source>
</evidence>
<protein>
    <recommendedName>
        <fullName evidence="1">Probable RNA-binding protein 18</fullName>
    </recommendedName>
    <alternativeName>
        <fullName evidence="3">RNA-binding motif protein 18</fullName>
    </alternativeName>
</protein>
<keyword evidence="7" id="KW-1185">Reference proteome</keyword>
<evidence type="ECO:0000256" key="5">
    <source>
        <dbReference type="SAM" id="MobiDB-lite"/>
    </source>
</evidence>
<dbReference type="AlphaFoldDB" id="A0A1W4WMF3"/>
<feature type="region of interest" description="Disordered" evidence="5">
    <location>
        <begin position="170"/>
        <end position="207"/>
    </location>
</feature>
<gene>
    <name evidence="8" type="primary">LOC108736978</name>
</gene>
<organism evidence="7 8">
    <name type="scientific">Agrilus planipennis</name>
    <name type="common">Emerald ash borer</name>
    <name type="synonym">Agrilus marcopoli</name>
    <dbReference type="NCBI Taxonomy" id="224129"/>
    <lineage>
        <taxon>Eukaryota</taxon>
        <taxon>Metazoa</taxon>
        <taxon>Ecdysozoa</taxon>
        <taxon>Arthropoda</taxon>
        <taxon>Hexapoda</taxon>
        <taxon>Insecta</taxon>
        <taxon>Pterygota</taxon>
        <taxon>Neoptera</taxon>
        <taxon>Endopterygota</taxon>
        <taxon>Coleoptera</taxon>
        <taxon>Polyphaga</taxon>
        <taxon>Elateriformia</taxon>
        <taxon>Buprestoidea</taxon>
        <taxon>Buprestidae</taxon>
        <taxon>Agrilinae</taxon>
        <taxon>Agrilus</taxon>
    </lineage>
</organism>
<dbReference type="InterPro" id="IPR035979">
    <property type="entry name" value="RBD_domain_sf"/>
</dbReference>
<evidence type="ECO:0000256" key="2">
    <source>
        <dbReference type="ARBA" id="ARBA00022884"/>
    </source>
</evidence>